<evidence type="ECO:0000313" key="3">
    <source>
        <dbReference type="Proteomes" id="UP000198854"/>
    </source>
</evidence>
<keyword evidence="3" id="KW-1185">Reference proteome</keyword>
<dbReference type="EMBL" id="FNDD01000041">
    <property type="protein sequence ID" value="SDH98475.1"/>
    <property type="molecule type" value="Genomic_DNA"/>
</dbReference>
<dbReference type="STRING" id="861298.SAMN04488136_14128"/>
<name>A0A1G8GVQ6_9VIBR</name>
<feature type="domain" description="Prenylated flavin chaperone LpdD-like" evidence="1">
    <location>
        <begin position="12"/>
        <end position="123"/>
    </location>
</feature>
<dbReference type="AlphaFoldDB" id="A0A1G8GVQ6"/>
<dbReference type="Pfam" id="PF21758">
    <property type="entry name" value="PAC_bac"/>
    <property type="match status" value="1"/>
</dbReference>
<reference evidence="2 3" key="1">
    <citation type="submission" date="2016-10" db="EMBL/GenBank/DDBJ databases">
        <authorList>
            <person name="de Groot N.N."/>
        </authorList>
    </citation>
    <scope>NUCLEOTIDE SEQUENCE [LARGE SCALE GENOMIC DNA]</scope>
    <source>
        <strain evidence="2 3">CGMCC 1.10228</strain>
    </source>
</reference>
<accession>A0A1G8GVQ6</accession>
<dbReference type="InterPro" id="IPR048844">
    <property type="entry name" value="LpdD_chaperone-like"/>
</dbReference>
<gene>
    <name evidence="2" type="ORF">SAMN04488136_14128</name>
</gene>
<protein>
    <recommendedName>
        <fullName evidence="1">Prenylated flavin chaperone LpdD-like domain-containing protein</fullName>
    </recommendedName>
</protein>
<dbReference type="Proteomes" id="UP000198854">
    <property type="component" value="Unassembled WGS sequence"/>
</dbReference>
<evidence type="ECO:0000259" key="1">
    <source>
        <dbReference type="Pfam" id="PF21758"/>
    </source>
</evidence>
<sequence>MTSMHFSISLAQQKLQLVATSLGRDMNIALFGGDRAHIGAMALAQNRPSLQTPGKVSASTSVITVCGHKEDQLAKYVAEQVAVKIDAIVTVSCGIHFDDIDDATLNAIPTAVDSLINQLFDAIDAQKRQD</sequence>
<evidence type="ECO:0000313" key="2">
    <source>
        <dbReference type="EMBL" id="SDH98475.1"/>
    </source>
</evidence>
<organism evidence="2 3">
    <name type="scientific">Vibrio xiamenensis</name>
    <dbReference type="NCBI Taxonomy" id="861298"/>
    <lineage>
        <taxon>Bacteria</taxon>
        <taxon>Pseudomonadati</taxon>
        <taxon>Pseudomonadota</taxon>
        <taxon>Gammaproteobacteria</taxon>
        <taxon>Vibrionales</taxon>
        <taxon>Vibrionaceae</taxon>
        <taxon>Vibrio</taxon>
    </lineage>
</organism>
<proteinExistence type="predicted"/>